<dbReference type="VEuPathDB" id="PlasmoDB:PocGH01_00162900"/>
<dbReference type="Pfam" id="PF05795">
    <property type="entry name" value="Plasmodium_Vir"/>
    <property type="match status" value="1"/>
</dbReference>
<dbReference type="AlphaFoldDB" id="A0A1A8WL73"/>
<accession>A0A1A8WL73</accession>
<feature type="region of interest" description="Disordered" evidence="1">
    <location>
        <begin position="313"/>
        <end position="333"/>
    </location>
</feature>
<feature type="transmembrane region" description="Helical" evidence="2">
    <location>
        <begin position="259"/>
        <end position="279"/>
    </location>
</feature>
<keyword evidence="2" id="KW-0812">Transmembrane</keyword>
<dbReference type="InterPro" id="IPR008780">
    <property type="entry name" value="Plasmodium_Vir"/>
</dbReference>
<sequence length="333" mass="39620">MATADTNICELPSEKYYRTFDIVEVTDSSKLFCNNYEFQLPKLAALQEFCFKLISNLEALKKKEISDLEKHCSYLSFWTQDNVIDIFRGNSSIFYIIFFHKIWTEFIEANDQSKKDICSLKYYSIGADYISKWKNMHDYNNNYEYLKTEFYSKENCKENYCKYFIDIFNIHEEFKRVCNGTNIQRCPEFWNKFQTYYLANSDIELKCKDVYDKLGYYKVQMHLGENGIEEYIEQYESQHTFSFIERLIGYSVKNIISKILYYSRYIILPILLILLFYFFMKKLSLFGSKIAPKADDMRKMWRNVQGVTNPASLLNPMKPPGGGNKMSLSYLPK</sequence>
<protein>
    <submittedName>
        <fullName evidence="3">PIR Superfamily Protein</fullName>
    </submittedName>
</protein>
<dbReference type="Proteomes" id="UP000078560">
    <property type="component" value="Unassembled WGS sequence"/>
</dbReference>
<reference evidence="4" key="1">
    <citation type="submission" date="2016-05" db="EMBL/GenBank/DDBJ databases">
        <authorList>
            <person name="Naeem Raeece"/>
        </authorList>
    </citation>
    <scope>NUCLEOTIDE SEQUENCE [LARGE SCALE GENOMIC DNA]</scope>
</reference>
<dbReference type="EMBL" id="FLQU01001596">
    <property type="protein sequence ID" value="SBS93678.1"/>
    <property type="molecule type" value="Genomic_DNA"/>
</dbReference>
<evidence type="ECO:0000256" key="1">
    <source>
        <dbReference type="SAM" id="MobiDB-lite"/>
    </source>
</evidence>
<keyword evidence="2" id="KW-1133">Transmembrane helix</keyword>
<name>A0A1A8WL73_PLAOA</name>
<proteinExistence type="predicted"/>
<evidence type="ECO:0000256" key="2">
    <source>
        <dbReference type="SAM" id="Phobius"/>
    </source>
</evidence>
<keyword evidence="2" id="KW-0472">Membrane</keyword>
<evidence type="ECO:0000313" key="3">
    <source>
        <dbReference type="EMBL" id="SBS93678.1"/>
    </source>
</evidence>
<evidence type="ECO:0000313" key="4">
    <source>
        <dbReference type="Proteomes" id="UP000078560"/>
    </source>
</evidence>
<gene>
    <name evidence="3" type="ORF">POVCU2_0082930</name>
</gene>
<organism evidence="3 4">
    <name type="scientific">Plasmodium ovale curtisi</name>
    <dbReference type="NCBI Taxonomy" id="864141"/>
    <lineage>
        <taxon>Eukaryota</taxon>
        <taxon>Sar</taxon>
        <taxon>Alveolata</taxon>
        <taxon>Apicomplexa</taxon>
        <taxon>Aconoidasida</taxon>
        <taxon>Haemosporida</taxon>
        <taxon>Plasmodiidae</taxon>
        <taxon>Plasmodium</taxon>
        <taxon>Plasmodium (Plasmodium)</taxon>
    </lineage>
</organism>